<keyword evidence="5 8" id="KW-0812">Transmembrane</keyword>
<evidence type="ECO:0000256" key="5">
    <source>
        <dbReference type="ARBA" id="ARBA00022692"/>
    </source>
</evidence>
<dbReference type="PRINTS" id="PR01036">
    <property type="entry name" value="TCRTETB"/>
</dbReference>
<dbReference type="GO" id="GO:0042910">
    <property type="term" value="F:xenobiotic transmembrane transporter activity"/>
    <property type="evidence" value="ECO:0007669"/>
    <property type="project" value="InterPro"/>
</dbReference>
<name>A0A4U6QFJ8_9ACTN</name>
<dbReference type="SUPFAM" id="SSF103473">
    <property type="entry name" value="MFS general substrate transporter"/>
    <property type="match status" value="1"/>
</dbReference>
<dbReference type="PANTHER" id="PTHR23502">
    <property type="entry name" value="MAJOR FACILITATOR SUPERFAMILY"/>
    <property type="match status" value="1"/>
</dbReference>
<evidence type="ECO:0000256" key="6">
    <source>
        <dbReference type="ARBA" id="ARBA00022989"/>
    </source>
</evidence>
<evidence type="ECO:0000313" key="10">
    <source>
        <dbReference type="EMBL" id="TKV58769.1"/>
    </source>
</evidence>
<feature type="transmembrane region" description="Helical" evidence="8">
    <location>
        <begin position="47"/>
        <end position="67"/>
    </location>
</feature>
<feature type="transmembrane region" description="Helical" evidence="8">
    <location>
        <begin position="168"/>
        <end position="188"/>
    </location>
</feature>
<dbReference type="PROSITE" id="PS00216">
    <property type="entry name" value="SUGAR_TRANSPORT_1"/>
    <property type="match status" value="1"/>
</dbReference>
<dbReference type="InterPro" id="IPR020846">
    <property type="entry name" value="MFS_dom"/>
</dbReference>
<keyword evidence="11" id="KW-1185">Reference proteome</keyword>
<protein>
    <submittedName>
        <fullName evidence="10">Multidrug effflux MFS transporter</fullName>
    </submittedName>
</protein>
<evidence type="ECO:0000313" key="11">
    <source>
        <dbReference type="Proteomes" id="UP000306985"/>
    </source>
</evidence>
<evidence type="ECO:0000256" key="3">
    <source>
        <dbReference type="ARBA" id="ARBA00022448"/>
    </source>
</evidence>
<dbReference type="FunFam" id="1.20.1720.10:FF:000005">
    <property type="entry name" value="Bcr/CflA family efflux transporter"/>
    <property type="match status" value="1"/>
</dbReference>
<dbReference type="AlphaFoldDB" id="A0A4U6QFJ8"/>
<feature type="transmembrane region" description="Helical" evidence="8">
    <location>
        <begin position="105"/>
        <end position="126"/>
    </location>
</feature>
<feature type="transmembrane region" description="Helical" evidence="8">
    <location>
        <begin position="288"/>
        <end position="306"/>
    </location>
</feature>
<evidence type="ECO:0000256" key="7">
    <source>
        <dbReference type="ARBA" id="ARBA00023136"/>
    </source>
</evidence>
<evidence type="ECO:0000256" key="8">
    <source>
        <dbReference type="SAM" id="Phobius"/>
    </source>
</evidence>
<dbReference type="PROSITE" id="PS50850">
    <property type="entry name" value="MFS"/>
    <property type="match status" value="1"/>
</dbReference>
<dbReference type="InterPro" id="IPR036259">
    <property type="entry name" value="MFS_trans_sf"/>
</dbReference>
<dbReference type="Pfam" id="PF07690">
    <property type="entry name" value="MFS_1"/>
    <property type="match status" value="1"/>
</dbReference>
<dbReference type="CDD" id="cd17320">
    <property type="entry name" value="MFS_MdfA_MDR_like"/>
    <property type="match status" value="1"/>
</dbReference>
<feature type="transmembrane region" description="Helical" evidence="8">
    <location>
        <begin position="138"/>
        <end position="162"/>
    </location>
</feature>
<feature type="transmembrane region" description="Helical" evidence="8">
    <location>
        <begin position="377"/>
        <end position="397"/>
    </location>
</feature>
<comment type="subcellular location">
    <subcellularLocation>
        <location evidence="1">Cell membrane</location>
        <topology evidence="1">Multi-pass membrane protein</topology>
    </subcellularLocation>
</comment>
<evidence type="ECO:0000256" key="2">
    <source>
        <dbReference type="ARBA" id="ARBA00006236"/>
    </source>
</evidence>
<feature type="transmembrane region" description="Helical" evidence="8">
    <location>
        <begin position="345"/>
        <end position="365"/>
    </location>
</feature>
<comment type="caution">
    <text evidence="10">The sequence shown here is derived from an EMBL/GenBank/DDBJ whole genome shotgun (WGS) entry which is preliminary data.</text>
</comment>
<organism evidence="10 11">
    <name type="scientific">Nakamurella flava</name>
    <dbReference type="NCBI Taxonomy" id="2576308"/>
    <lineage>
        <taxon>Bacteria</taxon>
        <taxon>Bacillati</taxon>
        <taxon>Actinomycetota</taxon>
        <taxon>Actinomycetes</taxon>
        <taxon>Nakamurellales</taxon>
        <taxon>Nakamurellaceae</taxon>
        <taxon>Nakamurella</taxon>
    </lineage>
</organism>
<feature type="domain" description="Major facilitator superfamily (MFS) profile" evidence="9">
    <location>
        <begin position="14"/>
        <end position="405"/>
    </location>
</feature>
<feature type="transmembrane region" description="Helical" evidence="8">
    <location>
        <begin position="312"/>
        <end position="333"/>
    </location>
</feature>
<reference evidence="10 11" key="1">
    <citation type="submission" date="2019-05" db="EMBL/GenBank/DDBJ databases">
        <title>Nakamurella sp. N5BH11, whole genome shotgun sequence.</title>
        <authorList>
            <person name="Tuo L."/>
        </authorList>
    </citation>
    <scope>NUCLEOTIDE SEQUENCE [LARGE SCALE GENOMIC DNA]</scope>
    <source>
        <strain evidence="10 11">N5BH11</strain>
    </source>
</reference>
<dbReference type="GO" id="GO:1990961">
    <property type="term" value="P:xenobiotic detoxification by transmembrane export across the plasma membrane"/>
    <property type="evidence" value="ECO:0007669"/>
    <property type="project" value="InterPro"/>
</dbReference>
<keyword evidence="3" id="KW-0813">Transport</keyword>
<keyword evidence="4" id="KW-1003">Cell membrane</keyword>
<evidence type="ECO:0000259" key="9">
    <source>
        <dbReference type="PROSITE" id="PS50850"/>
    </source>
</evidence>
<dbReference type="NCBIfam" id="TIGR00710">
    <property type="entry name" value="efflux_Bcr_CflA"/>
    <property type="match status" value="1"/>
</dbReference>
<evidence type="ECO:0000256" key="1">
    <source>
        <dbReference type="ARBA" id="ARBA00004651"/>
    </source>
</evidence>
<keyword evidence="6 8" id="KW-1133">Transmembrane helix</keyword>
<evidence type="ECO:0000256" key="4">
    <source>
        <dbReference type="ARBA" id="ARBA00022475"/>
    </source>
</evidence>
<dbReference type="InterPro" id="IPR004812">
    <property type="entry name" value="Efflux_drug-R_Bcr/CmlA"/>
</dbReference>
<dbReference type="Proteomes" id="UP000306985">
    <property type="component" value="Unassembled WGS sequence"/>
</dbReference>
<dbReference type="GO" id="GO:0005886">
    <property type="term" value="C:plasma membrane"/>
    <property type="evidence" value="ECO:0007669"/>
    <property type="project" value="UniProtKB-SubCell"/>
</dbReference>
<dbReference type="Gene3D" id="1.20.1720.10">
    <property type="entry name" value="Multidrug resistance protein D"/>
    <property type="match status" value="1"/>
</dbReference>
<comment type="similarity">
    <text evidence="2">Belongs to the major facilitator superfamily. Bcr/CmlA family.</text>
</comment>
<sequence>MTGPAVVPRAGAAWVVALALLSSFGPLCLDMYLPALPDLPGELGSTATLAQLTLSACIVGLGLGQLIAGPWSDRVGRRLPLIVGLLLFVGSSALCAVTTSMELLVALRVVQGAAGAVGIVVGRAVVADRFAGAAAASYFAIIAAINGLSPILAPVVGGQILAVGTWRTVFWVLAGFGLLLAVLTWFAVPESLPPGRRLRTRVSDDPVRRESAFRTLLTDRGYVGVVIAGSMVTAAMFGYISASPFLLRTGFGLSPQAFSVCFAANAVGIIITTQLGRRLLVRTSAARVLTLGVAQAIVGAVALLAVTLVGAGLVAVLIALFVMVSAVGFALPFSSAIAMDRHRRIAGTASALVGLAQYAFGALTAPLVGLGDRTTGVALGATAVVATALAAGGLLVARPALAEPA</sequence>
<accession>A0A4U6QFJ8</accession>
<dbReference type="InterPro" id="IPR011701">
    <property type="entry name" value="MFS"/>
</dbReference>
<feature type="transmembrane region" description="Helical" evidence="8">
    <location>
        <begin position="12"/>
        <end position="35"/>
    </location>
</feature>
<dbReference type="EMBL" id="SZZH01000003">
    <property type="protein sequence ID" value="TKV58769.1"/>
    <property type="molecule type" value="Genomic_DNA"/>
</dbReference>
<keyword evidence="7 8" id="KW-0472">Membrane</keyword>
<dbReference type="PANTHER" id="PTHR23502:SF132">
    <property type="entry name" value="POLYAMINE TRANSPORTER 2-RELATED"/>
    <property type="match status" value="1"/>
</dbReference>
<gene>
    <name evidence="10" type="ORF">FDO65_14740</name>
</gene>
<feature type="transmembrane region" description="Helical" evidence="8">
    <location>
        <begin position="257"/>
        <end position="276"/>
    </location>
</feature>
<proteinExistence type="inferred from homology"/>
<feature type="transmembrane region" description="Helical" evidence="8">
    <location>
        <begin position="221"/>
        <end position="242"/>
    </location>
</feature>
<dbReference type="InterPro" id="IPR005829">
    <property type="entry name" value="Sugar_transporter_CS"/>
</dbReference>
<dbReference type="OrthoDB" id="9814303at2"/>
<dbReference type="RefSeq" id="WP_137450428.1">
    <property type="nucleotide sequence ID" value="NZ_SZZH01000003.1"/>
</dbReference>
<feature type="transmembrane region" description="Helical" evidence="8">
    <location>
        <begin position="79"/>
        <end position="99"/>
    </location>
</feature>